<dbReference type="Proteomes" id="UP000501812">
    <property type="component" value="Chromosome"/>
</dbReference>
<dbReference type="GO" id="GO:0016757">
    <property type="term" value="F:glycosyltransferase activity"/>
    <property type="evidence" value="ECO:0007669"/>
    <property type="project" value="InterPro"/>
</dbReference>
<dbReference type="KEGG" id="luo:HHL09_11460"/>
<evidence type="ECO:0000313" key="2">
    <source>
        <dbReference type="EMBL" id="QJE96375.1"/>
    </source>
</evidence>
<dbReference type="InterPro" id="IPR001296">
    <property type="entry name" value="Glyco_trans_1"/>
</dbReference>
<gene>
    <name evidence="2" type="ORF">HHL09_11460</name>
</gene>
<reference evidence="2 3" key="1">
    <citation type="submission" date="2020-04" db="EMBL/GenBank/DDBJ databases">
        <title>Luteolibacter sp. G-1-1-1 isolated from soil.</title>
        <authorList>
            <person name="Dahal R.H."/>
        </authorList>
    </citation>
    <scope>NUCLEOTIDE SEQUENCE [LARGE SCALE GENOMIC DNA]</scope>
    <source>
        <strain evidence="2 3">G-1-1-1</strain>
    </source>
</reference>
<organism evidence="2 3">
    <name type="scientific">Luteolibacter luteus</name>
    <dbReference type="NCBI Taxonomy" id="2728835"/>
    <lineage>
        <taxon>Bacteria</taxon>
        <taxon>Pseudomonadati</taxon>
        <taxon>Verrucomicrobiota</taxon>
        <taxon>Verrucomicrobiia</taxon>
        <taxon>Verrucomicrobiales</taxon>
        <taxon>Verrucomicrobiaceae</taxon>
        <taxon>Luteolibacter</taxon>
    </lineage>
</organism>
<feature type="domain" description="Glycosyl transferase family 1" evidence="1">
    <location>
        <begin position="212"/>
        <end position="363"/>
    </location>
</feature>
<dbReference type="SUPFAM" id="SSF53756">
    <property type="entry name" value="UDP-Glycosyltransferase/glycogen phosphorylase"/>
    <property type="match status" value="1"/>
</dbReference>
<dbReference type="PANTHER" id="PTHR45947">
    <property type="entry name" value="SULFOQUINOVOSYL TRANSFERASE SQD2"/>
    <property type="match status" value="1"/>
</dbReference>
<dbReference type="InterPro" id="IPR050194">
    <property type="entry name" value="Glycosyltransferase_grp1"/>
</dbReference>
<keyword evidence="3" id="KW-1185">Reference proteome</keyword>
<dbReference type="RefSeq" id="WP_169454776.1">
    <property type="nucleotide sequence ID" value="NZ_CP051774.1"/>
</dbReference>
<dbReference type="CDD" id="cd03801">
    <property type="entry name" value="GT4_PimA-like"/>
    <property type="match status" value="1"/>
</dbReference>
<dbReference type="Pfam" id="PF00534">
    <property type="entry name" value="Glycos_transf_1"/>
    <property type="match status" value="1"/>
</dbReference>
<dbReference type="Gene3D" id="3.40.50.2000">
    <property type="entry name" value="Glycogen Phosphorylase B"/>
    <property type="match status" value="1"/>
</dbReference>
<dbReference type="EMBL" id="CP051774">
    <property type="protein sequence ID" value="QJE96375.1"/>
    <property type="molecule type" value="Genomic_DNA"/>
</dbReference>
<dbReference type="AlphaFoldDB" id="A0A858RI28"/>
<evidence type="ECO:0000259" key="1">
    <source>
        <dbReference type="Pfam" id="PF00534"/>
    </source>
</evidence>
<evidence type="ECO:0000313" key="3">
    <source>
        <dbReference type="Proteomes" id="UP000501812"/>
    </source>
</evidence>
<accession>A0A858RI28</accession>
<dbReference type="PANTHER" id="PTHR45947:SF3">
    <property type="entry name" value="SULFOQUINOVOSYL TRANSFERASE SQD2"/>
    <property type="match status" value="1"/>
</dbReference>
<sequence length="395" mass="43690">MAFPLPPKILIAHPWMGRGGSEATAMWALHALQDLAAITFTTASPVEWDKLNATYGTSVSPEKVTLLQAPRLPGVATGTKLAFWQRAYFERFCQTLPESYDACISAYNPIRFNQPAIQLIGDFSFDEGARLELYPTASDQAHHRPSVLRRLYLSFGDQLAGRAQAGIAEPDDLVVSNSRWTAGLMATRFGIPDSPLLYPPSSSHQVEAQQPRDPLGFVCMGRIMPEKEVESIIAILDRVREAGYPATLDLAGQFGADPYSKRIARMAKDRAEWIRTPGFFGPKEKQEVFASRTYGIHGCRVEAFGIAIAEMAGAGLLPFVSAEGGVKEIVGLEELIYSDIDDAVAKIIARIQQPENLEGMRKALQERVTRFRPEFFSETLVQIVQDFLKRPLSPC</sequence>
<keyword evidence="2" id="KW-0808">Transferase</keyword>
<name>A0A858RI28_9BACT</name>
<proteinExistence type="predicted"/>
<protein>
    <submittedName>
        <fullName evidence="2">Glycosyltransferase family 4 protein</fullName>
    </submittedName>
</protein>